<reference evidence="2" key="1">
    <citation type="submission" date="2014-09" db="EMBL/GenBank/DDBJ databases">
        <authorList>
            <person name="Probst J Alexander"/>
        </authorList>
    </citation>
    <scope>NUCLEOTIDE SEQUENCE</scope>
</reference>
<dbReference type="AlphaFoldDB" id="A0A098E8R2"/>
<protein>
    <recommendedName>
        <fullName evidence="3">Thioredoxin domain-containing protein</fullName>
    </recommendedName>
</protein>
<keyword evidence="1" id="KW-0472">Membrane</keyword>
<proteinExistence type="predicted"/>
<organism evidence="2">
    <name type="scientific">groundwater metagenome</name>
    <dbReference type="NCBI Taxonomy" id="717931"/>
    <lineage>
        <taxon>unclassified sequences</taxon>
        <taxon>metagenomes</taxon>
        <taxon>ecological metagenomes</taxon>
    </lineage>
</organism>
<accession>A0A098E8R2</accession>
<gene>
    <name evidence="2" type="ORF">MSIBF_A2270005</name>
</gene>
<dbReference type="SUPFAM" id="SSF52833">
    <property type="entry name" value="Thioredoxin-like"/>
    <property type="match status" value="1"/>
</dbReference>
<keyword evidence="1" id="KW-0812">Transmembrane</keyword>
<evidence type="ECO:0000256" key="1">
    <source>
        <dbReference type="SAM" id="Phobius"/>
    </source>
</evidence>
<keyword evidence="1" id="KW-1133">Transmembrane helix</keyword>
<dbReference type="InterPro" id="IPR036249">
    <property type="entry name" value="Thioredoxin-like_sf"/>
</dbReference>
<dbReference type="EMBL" id="CCXY01000143">
    <property type="protein sequence ID" value="CEG12417.1"/>
    <property type="molecule type" value="Genomic_DNA"/>
</dbReference>
<feature type="transmembrane region" description="Helical" evidence="1">
    <location>
        <begin position="21"/>
        <end position="42"/>
    </location>
</feature>
<sequence length="197" mass="22117">MEKQQKNLKKDGTKSVLNLFNLLNIQTILVISVLAGIVLISGCVEEKPKPFNPDDIGNLSDIVESGPVDEKTVVNLTIKDRVAFFFLHNPGCGHCFDAEQHLPEIRQMFGQRMIIYKLKIRESESLPWTNDAINAGLFNFPFTLAVGSHSVENEIINKSNIGMTSGSGVYEEWKKNICLQFKNPPSNCSKYRNSKTE</sequence>
<name>A0A098E8R2_9ZZZZ</name>
<evidence type="ECO:0008006" key="3">
    <source>
        <dbReference type="Google" id="ProtNLM"/>
    </source>
</evidence>
<evidence type="ECO:0000313" key="2">
    <source>
        <dbReference type="EMBL" id="CEG12417.1"/>
    </source>
</evidence>